<proteinExistence type="predicted"/>
<dbReference type="EMBL" id="CP070969">
    <property type="protein sequence ID" value="QSF46211.1"/>
    <property type="molecule type" value="Genomic_DNA"/>
</dbReference>
<feature type="signal peptide" evidence="2">
    <location>
        <begin position="1"/>
        <end position="20"/>
    </location>
</feature>
<gene>
    <name evidence="3" type="ORF">JRJ22_06285</name>
</gene>
<evidence type="ECO:0008006" key="5">
    <source>
        <dbReference type="Google" id="ProtNLM"/>
    </source>
</evidence>
<feature type="compositionally biased region" description="Polar residues" evidence="1">
    <location>
        <begin position="49"/>
        <end position="67"/>
    </location>
</feature>
<reference evidence="3 4" key="1">
    <citation type="submission" date="2021-02" db="EMBL/GenBank/DDBJ databases">
        <title>Paenibacillus tianjinensis sp. nov.</title>
        <authorList>
            <person name="Liu H."/>
        </authorList>
    </citation>
    <scope>NUCLEOTIDE SEQUENCE [LARGE SCALE GENOMIC DNA]</scope>
    <source>
        <strain evidence="3 4">TB2019</strain>
    </source>
</reference>
<accession>A0ABX7LFL0</accession>
<organism evidence="3 4">
    <name type="scientific">Paenibacillus tianjinensis</name>
    <dbReference type="NCBI Taxonomy" id="2810347"/>
    <lineage>
        <taxon>Bacteria</taxon>
        <taxon>Bacillati</taxon>
        <taxon>Bacillota</taxon>
        <taxon>Bacilli</taxon>
        <taxon>Bacillales</taxon>
        <taxon>Paenibacillaceae</taxon>
        <taxon>Paenibacillus</taxon>
    </lineage>
</organism>
<name>A0ABX7LFL0_9BACL</name>
<protein>
    <recommendedName>
        <fullName evidence="5">Lipoprotein</fullName>
    </recommendedName>
</protein>
<evidence type="ECO:0000256" key="1">
    <source>
        <dbReference type="SAM" id="MobiDB-lite"/>
    </source>
</evidence>
<keyword evidence="4" id="KW-1185">Reference proteome</keyword>
<dbReference type="Proteomes" id="UP000663452">
    <property type="component" value="Chromosome"/>
</dbReference>
<dbReference type="PROSITE" id="PS51257">
    <property type="entry name" value="PROKAR_LIPOPROTEIN"/>
    <property type="match status" value="1"/>
</dbReference>
<feature type="compositionally biased region" description="Low complexity" evidence="1">
    <location>
        <begin position="29"/>
        <end position="48"/>
    </location>
</feature>
<feature type="region of interest" description="Disordered" evidence="1">
    <location>
        <begin position="22"/>
        <end position="67"/>
    </location>
</feature>
<evidence type="ECO:0000313" key="3">
    <source>
        <dbReference type="EMBL" id="QSF46211.1"/>
    </source>
</evidence>
<keyword evidence="2" id="KW-0732">Signal</keyword>
<feature type="chain" id="PRO_5046051793" description="Lipoprotein" evidence="2">
    <location>
        <begin position="21"/>
        <end position="173"/>
    </location>
</feature>
<evidence type="ECO:0000256" key="2">
    <source>
        <dbReference type="SAM" id="SignalP"/>
    </source>
</evidence>
<evidence type="ECO:0000313" key="4">
    <source>
        <dbReference type="Proteomes" id="UP000663452"/>
    </source>
</evidence>
<sequence length="173" mass="18545">MNKLTLGIATLLLSSTFLGACGNQEQEPTDPNTPATTSSSNTAETNSAGSETTTGTENNSGPISSNNIKWEEIKDPLIDEAMKAKLKASIDAIVKKDVDAFHQTLGPTVGTAHDYLLDNPVKITDVGEAHEEDGRVLVPIIGENQGNGNVSEMAYTFYFEKDKSGEWQIISID</sequence>
<dbReference type="RefSeq" id="WP_206103705.1">
    <property type="nucleotide sequence ID" value="NZ_CP070969.1"/>
</dbReference>